<dbReference type="SUPFAM" id="SSF52151">
    <property type="entry name" value="FabD/lysophospholipase-like"/>
    <property type="match status" value="1"/>
</dbReference>
<dbReference type="GO" id="GO:0046486">
    <property type="term" value="P:glycerolipid metabolic process"/>
    <property type="evidence" value="ECO:0007669"/>
    <property type="project" value="UniProtKB-ARBA"/>
</dbReference>
<evidence type="ECO:0000256" key="3">
    <source>
        <dbReference type="ARBA" id="ARBA00023098"/>
    </source>
</evidence>
<evidence type="ECO:0000259" key="5">
    <source>
        <dbReference type="PROSITE" id="PS50053"/>
    </source>
</evidence>
<dbReference type="Pfam" id="PF00240">
    <property type="entry name" value="ubiquitin"/>
    <property type="match status" value="1"/>
</dbReference>
<proteinExistence type="predicted"/>
<dbReference type="GO" id="GO:0043531">
    <property type="term" value="F:ADP binding"/>
    <property type="evidence" value="ECO:0007669"/>
    <property type="project" value="InterPro"/>
</dbReference>
<name>A0A0C3BAH8_PILCF</name>
<accession>A0A0C3BAH8</accession>
<evidence type="ECO:0000313" key="8">
    <source>
        <dbReference type="Proteomes" id="UP000054166"/>
    </source>
</evidence>
<feature type="active site" description="Nucleophile" evidence="4">
    <location>
        <position position="54"/>
    </location>
</feature>
<dbReference type="SUPFAM" id="SSF52540">
    <property type="entry name" value="P-loop containing nucleoside triphosphate hydrolases"/>
    <property type="match status" value="1"/>
</dbReference>
<dbReference type="GO" id="GO:0016020">
    <property type="term" value="C:membrane"/>
    <property type="evidence" value="ECO:0007669"/>
    <property type="project" value="TreeGrafter"/>
</dbReference>
<evidence type="ECO:0000313" key="7">
    <source>
        <dbReference type="EMBL" id="KIM83298.1"/>
    </source>
</evidence>
<dbReference type="InterPro" id="IPR029071">
    <property type="entry name" value="Ubiquitin-like_domsf"/>
</dbReference>
<protein>
    <recommendedName>
        <fullName evidence="9">PNPLA domain-containing protein</fullName>
    </recommendedName>
</protein>
<dbReference type="InterPro" id="IPR002182">
    <property type="entry name" value="NB-ARC"/>
</dbReference>
<dbReference type="PRINTS" id="PR00348">
    <property type="entry name" value="UBIQUITIN"/>
</dbReference>
<reference evidence="8" key="2">
    <citation type="submission" date="2015-01" db="EMBL/GenBank/DDBJ databases">
        <title>Evolutionary Origins and Diversification of the Mycorrhizal Mutualists.</title>
        <authorList>
            <consortium name="DOE Joint Genome Institute"/>
            <consortium name="Mycorrhizal Genomics Consortium"/>
            <person name="Kohler A."/>
            <person name="Kuo A."/>
            <person name="Nagy L.G."/>
            <person name="Floudas D."/>
            <person name="Copeland A."/>
            <person name="Barry K.W."/>
            <person name="Cichocki N."/>
            <person name="Veneault-Fourrey C."/>
            <person name="LaButti K."/>
            <person name="Lindquist E.A."/>
            <person name="Lipzen A."/>
            <person name="Lundell T."/>
            <person name="Morin E."/>
            <person name="Murat C."/>
            <person name="Riley R."/>
            <person name="Ohm R."/>
            <person name="Sun H."/>
            <person name="Tunlid A."/>
            <person name="Henrissat B."/>
            <person name="Grigoriev I.V."/>
            <person name="Hibbett D.S."/>
            <person name="Martin F."/>
        </authorList>
    </citation>
    <scope>NUCLEOTIDE SEQUENCE [LARGE SCALE GENOMIC DNA]</scope>
    <source>
        <strain evidence="8">F 1598</strain>
    </source>
</reference>
<dbReference type="GO" id="GO:0047499">
    <property type="term" value="F:calcium-independent phospholipase A2 activity"/>
    <property type="evidence" value="ECO:0007669"/>
    <property type="project" value="TreeGrafter"/>
</dbReference>
<dbReference type="GO" id="GO:0016042">
    <property type="term" value="P:lipid catabolic process"/>
    <property type="evidence" value="ECO:0007669"/>
    <property type="project" value="UniProtKB-UniRule"/>
</dbReference>
<dbReference type="Pfam" id="PF00931">
    <property type="entry name" value="NB-ARC"/>
    <property type="match status" value="1"/>
</dbReference>
<feature type="active site" description="Proton acceptor" evidence="4">
    <location>
        <position position="202"/>
    </location>
</feature>
<dbReference type="Gene3D" id="3.40.1090.10">
    <property type="entry name" value="Cytosolic phospholipase A2 catalytic domain"/>
    <property type="match status" value="1"/>
</dbReference>
<dbReference type="SMART" id="SM00213">
    <property type="entry name" value="UBQ"/>
    <property type="match status" value="1"/>
</dbReference>
<keyword evidence="1 4" id="KW-0378">Hydrolase</keyword>
<comment type="caution">
    <text evidence="4">Lacks conserved residue(s) required for the propagation of feature annotation.</text>
</comment>
<evidence type="ECO:0000259" key="6">
    <source>
        <dbReference type="PROSITE" id="PS51635"/>
    </source>
</evidence>
<dbReference type="InterPro" id="IPR000626">
    <property type="entry name" value="Ubiquitin-like_dom"/>
</dbReference>
<dbReference type="SUPFAM" id="SSF54236">
    <property type="entry name" value="Ubiquitin-like"/>
    <property type="match status" value="1"/>
</dbReference>
<dbReference type="HOGENOM" id="CLU_270526_0_0_1"/>
<dbReference type="InParanoid" id="A0A0C3BAH8"/>
<dbReference type="PANTHER" id="PTHR24185:SF1">
    <property type="entry name" value="CALCIUM-INDEPENDENT PHOSPHOLIPASE A2-GAMMA"/>
    <property type="match status" value="1"/>
</dbReference>
<feature type="short sequence motif" description="GXSXG" evidence="4">
    <location>
        <begin position="52"/>
        <end position="56"/>
    </location>
</feature>
<dbReference type="Proteomes" id="UP000054166">
    <property type="component" value="Unassembled WGS sequence"/>
</dbReference>
<evidence type="ECO:0000256" key="4">
    <source>
        <dbReference type="PROSITE-ProRule" id="PRU01161"/>
    </source>
</evidence>
<organism evidence="7 8">
    <name type="scientific">Piloderma croceum (strain F 1598)</name>
    <dbReference type="NCBI Taxonomy" id="765440"/>
    <lineage>
        <taxon>Eukaryota</taxon>
        <taxon>Fungi</taxon>
        <taxon>Dikarya</taxon>
        <taxon>Basidiomycota</taxon>
        <taxon>Agaricomycotina</taxon>
        <taxon>Agaricomycetes</taxon>
        <taxon>Agaricomycetidae</taxon>
        <taxon>Atheliales</taxon>
        <taxon>Atheliaceae</taxon>
        <taxon>Piloderma</taxon>
    </lineage>
</organism>
<dbReference type="Pfam" id="PF01734">
    <property type="entry name" value="Patatin"/>
    <property type="match status" value="1"/>
</dbReference>
<keyword evidence="8" id="KW-1185">Reference proteome</keyword>
<dbReference type="Gene3D" id="3.10.20.90">
    <property type="entry name" value="Phosphatidylinositol 3-kinase Catalytic Subunit, Chain A, domain 1"/>
    <property type="match status" value="1"/>
</dbReference>
<dbReference type="InterPro" id="IPR016035">
    <property type="entry name" value="Acyl_Trfase/lysoPLipase"/>
</dbReference>
<dbReference type="PANTHER" id="PTHR24185">
    <property type="entry name" value="CALCIUM-INDEPENDENT PHOSPHOLIPASE A2-GAMMA"/>
    <property type="match status" value="1"/>
</dbReference>
<dbReference type="Gene3D" id="3.40.50.300">
    <property type="entry name" value="P-loop containing nucleotide triphosphate hydrolases"/>
    <property type="match status" value="1"/>
</dbReference>
<evidence type="ECO:0008006" key="9">
    <source>
        <dbReference type="Google" id="ProtNLM"/>
    </source>
</evidence>
<keyword evidence="3 4" id="KW-0443">Lipid metabolism</keyword>
<dbReference type="OrthoDB" id="1658288at2759"/>
<dbReference type="STRING" id="765440.A0A0C3BAH8"/>
<feature type="domain" description="PNPLA" evidence="6">
    <location>
        <begin position="8"/>
        <end position="215"/>
    </location>
</feature>
<feature type="domain" description="Ubiquitin-like" evidence="5">
    <location>
        <begin position="1112"/>
        <end position="1189"/>
    </location>
</feature>
<dbReference type="EMBL" id="KN832991">
    <property type="protein sequence ID" value="KIM83298.1"/>
    <property type="molecule type" value="Genomic_DNA"/>
</dbReference>
<reference evidence="7 8" key="1">
    <citation type="submission" date="2014-04" db="EMBL/GenBank/DDBJ databases">
        <authorList>
            <consortium name="DOE Joint Genome Institute"/>
            <person name="Kuo A."/>
            <person name="Tarkka M."/>
            <person name="Buscot F."/>
            <person name="Kohler A."/>
            <person name="Nagy L.G."/>
            <person name="Floudas D."/>
            <person name="Copeland A."/>
            <person name="Barry K.W."/>
            <person name="Cichocki N."/>
            <person name="Veneault-Fourrey C."/>
            <person name="LaButti K."/>
            <person name="Lindquist E.A."/>
            <person name="Lipzen A."/>
            <person name="Lundell T."/>
            <person name="Morin E."/>
            <person name="Murat C."/>
            <person name="Sun H."/>
            <person name="Tunlid A."/>
            <person name="Henrissat B."/>
            <person name="Grigoriev I.V."/>
            <person name="Hibbett D.S."/>
            <person name="Martin F."/>
            <person name="Nordberg H.P."/>
            <person name="Cantor M.N."/>
            <person name="Hua S.X."/>
        </authorList>
    </citation>
    <scope>NUCLEOTIDE SEQUENCE [LARGE SCALE GENOMIC DNA]</scope>
    <source>
        <strain evidence="7 8">F 1598</strain>
    </source>
</reference>
<sequence length="1203" mass="134741">MTRSLRILSLDGGGIRGVSTLLILESVMEKIRQDAGLNSTPLPCEYFDIIGGTSTGGIIAIMLGRLQMSVDECIRAYKKVAEKAFTPKAVLQLPGRPTGAFSASALEDAIKQVIADQCKEEACRNELCQHTDNLFRDGACCKTVVLAITKDNVDAPPTLFKTYERSESLKDCTIWQVARATSAATTFFKSIKCGRDEVEFIDAAFGHNNPCDVLLEEAQEIFPNSELGCVISIGTGLGAVVTIQDRRRSILQALKNMASSSKKVADRLDSRFGDSPIYYRFNVRRGLEDITLSDWKQTSTIAAHTRNYLQEERRRIDRCARTLQVTTSVPPPDSAAVISHAEGSKPASRTVMGVGEEVLLRADVNPTAAIGLPGSEIPAPSQRQKITNVYFEVPLDTNKNYVERQKLDSQLEQLLATHNHKPSAARVVLYGLGGSGKTETALRFAECHRNDYVAIFWVNGTDEARISGSFQTISQVLGLDNAADSPKAVLTRTRTWLSTHSEWLLIVDNLDDDAVMDLIQRKYINAGMNGDVLITSRNRKAAARWNSIEVSDMEPHEATTLLRNIAGARMADGTELLTLSKDLGHLPLALDQAASFILETDISVSRYRKLFAAEKCRLLEHYPSTLYNQEYRHSVMTTWEISFNHIDRDHPQAAKLLLILSLLHCEDIPGQILESALQGQCHWASNGEFEELPKAEHWIPDDLLTMFNNQLHLLEATAALTKFSFLRQQIASNSFRVHPLVHFWASQRLEGESPELQQRFVICAIGLIAGSFAPHDRLPPLSSRSTGFRGLEERTLDIWPLRQYPHLALHAHQCLQYVTTINKMPESVAHLALSLLQVLEYSTFGSLKDDQEVSLSLINHLEKLQTADLYLPYSIVIWRLTRARMCNCSKHNMHLARDSNDLLSNDVPSEYICNDCSFAYQEAESYRFLHSQNKLSARTKALNRSLQFQQFGHSGITVGEDFFEYSSLEKYEATTRRYLTIRSGWEDMSEVGAEMSMGVAEMFKELCGPSSEEYRRSLFYATSEIPWQEIETILQPLVKASITNPIHSWSHERCVIRYTEALLKQGKEREAEDVMMKLRDAYHATGRQFRSVESSALLGNRGGPENVAPRDIQIFIKTLTGRTITILTNTCATVRSLFEPIQDRVDHAVNVTSMRLIYGGKQLDPNRFLSDYNIQSEATLHIVLRLLGGGHQHSNTVISGHIG</sequence>
<dbReference type="InterPro" id="IPR002641">
    <property type="entry name" value="PNPLA_dom"/>
</dbReference>
<feature type="short sequence motif" description="GXGXXG" evidence="4">
    <location>
        <begin position="12"/>
        <end position="17"/>
    </location>
</feature>
<dbReference type="InterPro" id="IPR027417">
    <property type="entry name" value="P-loop_NTPase"/>
</dbReference>
<keyword evidence="2 4" id="KW-0442">Lipid degradation</keyword>
<gene>
    <name evidence="7" type="ORF">PILCRDRAFT_439377</name>
</gene>
<dbReference type="PROSITE" id="PS50053">
    <property type="entry name" value="UBIQUITIN_2"/>
    <property type="match status" value="1"/>
</dbReference>
<evidence type="ECO:0000256" key="1">
    <source>
        <dbReference type="ARBA" id="ARBA00022801"/>
    </source>
</evidence>
<dbReference type="GO" id="GO:0019369">
    <property type="term" value="P:arachidonate metabolic process"/>
    <property type="evidence" value="ECO:0007669"/>
    <property type="project" value="TreeGrafter"/>
</dbReference>
<evidence type="ECO:0000256" key="2">
    <source>
        <dbReference type="ARBA" id="ARBA00022963"/>
    </source>
</evidence>
<dbReference type="AlphaFoldDB" id="A0A0C3BAH8"/>
<dbReference type="CDD" id="cd07216">
    <property type="entry name" value="Pat17_PNPLA8_PNPLA9_like3"/>
    <property type="match status" value="1"/>
</dbReference>
<dbReference type="PROSITE" id="PS51635">
    <property type="entry name" value="PNPLA"/>
    <property type="match status" value="1"/>
</dbReference>
<dbReference type="InterPro" id="IPR019956">
    <property type="entry name" value="Ubiquitin_dom"/>
</dbReference>